<organism evidence="2 3">
    <name type="scientific">Daphnia magna</name>
    <dbReference type="NCBI Taxonomy" id="35525"/>
    <lineage>
        <taxon>Eukaryota</taxon>
        <taxon>Metazoa</taxon>
        <taxon>Ecdysozoa</taxon>
        <taxon>Arthropoda</taxon>
        <taxon>Crustacea</taxon>
        <taxon>Branchiopoda</taxon>
        <taxon>Diplostraca</taxon>
        <taxon>Cladocera</taxon>
        <taxon>Anomopoda</taxon>
        <taxon>Daphniidae</taxon>
        <taxon>Daphnia</taxon>
    </lineage>
</organism>
<accession>A0ABR0AX63</accession>
<evidence type="ECO:0000313" key="3">
    <source>
        <dbReference type="Proteomes" id="UP001234178"/>
    </source>
</evidence>
<feature type="region of interest" description="Disordered" evidence="1">
    <location>
        <begin position="13"/>
        <end position="39"/>
    </location>
</feature>
<dbReference type="Proteomes" id="UP001234178">
    <property type="component" value="Unassembled WGS sequence"/>
</dbReference>
<evidence type="ECO:0000256" key="1">
    <source>
        <dbReference type="SAM" id="MobiDB-lite"/>
    </source>
</evidence>
<dbReference type="EMBL" id="JAOYFB010000039">
    <property type="protein sequence ID" value="KAK4029704.1"/>
    <property type="molecule type" value="Genomic_DNA"/>
</dbReference>
<protein>
    <submittedName>
        <fullName evidence="2">Uncharacterized protein</fullName>
    </submittedName>
</protein>
<feature type="compositionally biased region" description="Polar residues" evidence="1">
    <location>
        <begin position="16"/>
        <end position="34"/>
    </location>
</feature>
<comment type="caution">
    <text evidence="2">The sequence shown here is derived from an EMBL/GenBank/DDBJ whole genome shotgun (WGS) entry which is preliminary data.</text>
</comment>
<sequence length="61" mass="6728">MEVVGYERNLAPHQPLLTSFPPSGKSSVMKSPTSDPMDEPVAAAHTYARRFFTKTLAGRHL</sequence>
<keyword evidence="3" id="KW-1185">Reference proteome</keyword>
<gene>
    <name evidence="2" type="ORF">OUZ56_022671</name>
</gene>
<proteinExistence type="predicted"/>
<evidence type="ECO:0000313" key="2">
    <source>
        <dbReference type="EMBL" id="KAK4029704.1"/>
    </source>
</evidence>
<name>A0ABR0AX63_9CRUS</name>
<reference evidence="2 3" key="1">
    <citation type="journal article" date="2023" name="Nucleic Acids Res.">
        <title>The hologenome of Daphnia magna reveals possible DNA methylation and microbiome-mediated evolution of the host genome.</title>
        <authorList>
            <person name="Chaturvedi A."/>
            <person name="Li X."/>
            <person name="Dhandapani V."/>
            <person name="Marshall H."/>
            <person name="Kissane S."/>
            <person name="Cuenca-Cambronero M."/>
            <person name="Asole G."/>
            <person name="Calvet F."/>
            <person name="Ruiz-Romero M."/>
            <person name="Marangio P."/>
            <person name="Guigo R."/>
            <person name="Rago D."/>
            <person name="Mirbahai L."/>
            <person name="Eastwood N."/>
            <person name="Colbourne J.K."/>
            <person name="Zhou J."/>
            <person name="Mallon E."/>
            <person name="Orsini L."/>
        </authorList>
    </citation>
    <scope>NUCLEOTIDE SEQUENCE [LARGE SCALE GENOMIC DNA]</scope>
    <source>
        <strain evidence="2">LRV0_1</strain>
    </source>
</reference>